<dbReference type="Proteomes" id="UP000065641">
    <property type="component" value="Chromosome"/>
</dbReference>
<dbReference type="EMBL" id="CP013189">
    <property type="protein sequence ID" value="ALO46199.1"/>
    <property type="molecule type" value="Genomic_DNA"/>
</dbReference>
<dbReference type="InterPro" id="IPR017583">
    <property type="entry name" value="Tagatose/fructose_Pkinase"/>
</dbReference>
<dbReference type="AlphaFoldDB" id="A0A0S2KD04"/>
<evidence type="ECO:0000313" key="8">
    <source>
        <dbReference type="EMBL" id="ALO46199.1"/>
    </source>
</evidence>
<dbReference type="GO" id="GO:0005524">
    <property type="term" value="F:ATP binding"/>
    <property type="evidence" value="ECO:0007669"/>
    <property type="project" value="UniProtKB-KW"/>
</dbReference>
<dbReference type="GO" id="GO:0003872">
    <property type="term" value="F:6-phosphofructokinase activity"/>
    <property type="evidence" value="ECO:0007669"/>
    <property type="project" value="TreeGrafter"/>
</dbReference>
<dbReference type="PANTHER" id="PTHR46566:SF2">
    <property type="entry name" value="ATP-DEPENDENT 6-PHOSPHOFRUCTOKINASE ISOZYME 2"/>
    <property type="match status" value="1"/>
</dbReference>
<evidence type="ECO:0000256" key="3">
    <source>
        <dbReference type="ARBA" id="ARBA00022741"/>
    </source>
</evidence>
<sequence length="300" mass="32345">MFARTDQFYYDSKTRCQIKERLPGGGGINVARNLKRFGLAVTAVFPAGGHHGELLRQLLQDGSLDYLHIPIKQETTQNIVLSETASGQNLHLVFPGAELSETEWQTCKHAIMSLSPQPSMLVISGSLPVGVPPQFTEELVASCQAAGIKVILDTSGPALLRALGPGVLAAKLNREDFEALGYRGEKDPASRIKVLQSVCEQRQLEHLVLTLGPDGALLASRSGELLHARPPVVDVVSHAGAGDAFVSVMTWKLFEQRPVREAFVYGVAAAAAAISTPGNQLEDLQWLEEVYNGVTVMELG</sequence>
<evidence type="ECO:0000313" key="9">
    <source>
        <dbReference type="Proteomes" id="UP000065641"/>
    </source>
</evidence>
<dbReference type="PIRSF" id="PIRSF000535">
    <property type="entry name" value="1PFK/6PFK/LacC"/>
    <property type="match status" value="1"/>
</dbReference>
<dbReference type="KEGG" id="pspi:PS2015_1543"/>
<proteinExistence type="inferred from homology"/>
<organism evidence="8 9">
    <name type="scientific">Pseudohongiella spirulinae</name>
    <dbReference type="NCBI Taxonomy" id="1249552"/>
    <lineage>
        <taxon>Bacteria</taxon>
        <taxon>Pseudomonadati</taxon>
        <taxon>Pseudomonadota</taxon>
        <taxon>Gammaproteobacteria</taxon>
        <taxon>Pseudomonadales</taxon>
        <taxon>Pseudohongiellaceae</taxon>
        <taxon>Pseudohongiella</taxon>
    </lineage>
</organism>
<dbReference type="PANTHER" id="PTHR46566">
    <property type="entry name" value="1-PHOSPHOFRUCTOKINASE-RELATED"/>
    <property type="match status" value="1"/>
</dbReference>
<evidence type="ECO:0000256" key="4">
    <source>
        <dbReference type="ARBA" id="ARBA00022777"/>
    </source>
</evidence>
<dbReference type="SUPFAM" id="SSF53613">
    <property type="entry name" value="Ribokinase-like"/>
    <property type="match status" value="1"/>
</dbReference>
<name>A0A0S2KD04_9GAMM</name>
<keyword evidence="2 6" id="KW-0808">Transferase</keyword>
<dbReference type="Gene3D" id="3.40.1190.20">
    <property type="match status" value="1"/>
</dbReference>
<dbReference type="InterPro" id="IPR011611">
    <property type="entry name" value="PfkB_dom"/>
</dbReference>
<evidence type="ECO:0000256" key="1">
    <source>
        <dbReference type="ARBA" id="ARBA00010688"/>
    </source>
</evidence>
<dbReference type="NCBIfam" id="TIGR03168">
    <property type="entry name" value="1-PFK"/>
    <property type="match status" value="1"/>
</dbReference>
<evidence type="ECO:0000256" key="2">
    <source>
        <dbReference type="ARBA" id="ARBA00022679"/>
    </source>
</evidence>
<evidence type="ECO:0000259" key="7">
    <source>
        <dbReference type="Pfam" id="PF00294"/>
    </source>
</evidence>
<gene>
    <name evidence="8" type="ORF">PS2015_1543</name>
</gene>
<dbReference type="GO" id="GO:0005829">
    <property type="term" value="C:cytosol"/>
    <property type="evidence" value="ECO:0007669"/>
    <property type="project" value="TreeGrafter"/>
</dbReference>
<protein>
    <recommendedName>
        <fullName evidence="6">Phosphofructokinase</fullName>
    </recommendedName>
</protein>
<comment type="similarity">
    <text evidence="1 6">Belongs to the carbohydrate kinase PfkB family.</text>
</comment>
<dbReference type="InterPro" id="IPR029056">
    <property type="entry name" value="Ribokinase-like"/>
</dbReference>
<feature type="domain" description="Carbohydrate kinase PfkB" evidence="7">
    <location>
        <begin position="6"/>
        <end position="281"/>
    </location>
</feature>
<accession>A0A0S2KD04</accession>
<evidence type="ECO:0000256" key="6">
    <source>
        <dbReference type="PIRNR" id="PIRNR000535"/>
    </source>
</evidence>
<reference evidence="8 9" key="1">
    <citation type="submission" date="2015-11" db="EMBL/GenBank/DDBJ databases">
        <authorList>
            <person name="Zhang Y."/>
            <person name="Guo Z."/>
        </authorList>
    </citation>
    <scope>NUCLEOTIDE SEQUENCE [LARGE SCALE GENOMIC DNA]</scope>
    <source>
        <strain evidence="8 9">KCTC 32221</strain>
    </source>
</reference>
<dbReference type="PROSITE" id="PS00583">
    <property type="entry name" value="PFKB_KINASES_1"/>
    <property type="match status" value="1"/>
</dbReference>
<dbReference type="STRING" id="1249552.PS2015_1543"/>
<keyword evidence="4 8" id="KW-0418">Kinase</keyword>
<evidence type="ECO:0000256" key="5">
    <source>
        <dbReference type="ARBA" id="ARBA00022840"/>
    </source>
</evidence>
<dbReference type="Pfam" id="PF00294">
    <property type="entry name" value="PfkB"/>
    <property type="match status" value="1"/>
</dbReference>
<keyword evidence="5" id="KW-0067">ATP-binding</keyword>
<dbReference type="InterPro" id="IPR002173">
    <property type="entry name" value="Carboh/pur_kinase_PfkB_CS"/>
</dbReference>
<keyword evidence="9" id="KW-1185">Reference proteome</keyword>
<keyword evidence="3" id="KW-0547">Nucleotide-binding</keyword>